<dbReference type="GO" id="GO:0005975">
    <property type="term" value="P:carbohydrate metabolic process"/>
    <property type="evidence" value="ECO:0007669"/>
    <property type="project" value="InterPro"/>
</dbReference>
<sequence length="562" mass="62971">MMKESLSRGMLRVAMCGCLLCGGIPLAAQTQEYLSAVWSPDLGNGMYKNPVIHADYSDPDVCAVGNDFYLTASSFSCVPGLPILHSKDLVNWKVVNYALKELVPTDFYATVQHGRGVWAPSIRYHNGEYYIYWGDPDFGVYMVKAEDPAGEWSEPVLVKAAKGIIDPCPLWDDDGKCYLAYAWAGSRAQINSVLCVAEMNAEGTKVVGPSRIVYDGNDDVNHTAEGPKFYKRNGYYYLMFPAGGVQMGWQMAARSRNVYGPYEARRVMEQGDTPVNGPHQGGWVQTASGEDWFVHFQDKGCYGRVTWLEPMTWKDDWPVVGEDKDGDGCGNPVLTYRKPSVPSSVRVNPAESDEFDTTELGLQWQWHSNYQDLYGFTTPYGFIRLYSWPLSEKYINLWEASNMLLQKFPAETFTATTKVTMVSKEDGQEGGLIVMGWDYAALTVRREGDRFILIQRVCKDAEQGGKESVEKLAGFEPSERQTIIYSPTVSRSVYLRVQVAGEGMCRFAYSLDGQTFTPCGKPFKARQGKWIGAKVGFVCVEPHAEPAVNRGWMDVDWFRVTP</sequence>
<dbReference type="PANTHER" id="PTHR42812">
    <property type="entry name" value="BETA-XYLOSIDASE"/>
    <property type="match status" value="1"/>
</dbReference>
<evidence type="ECO:0000256" key="4">
    <source>
        <dbReference type="PIRSR" id="PIRSR606710-1"/>
    </source>
</evidence>
<keyword evidence="3 6" id="KW-0326">Glycosidase</keyword>
<evidence type="ECO:0000256" key="2">
    <source>
        <dbReference type="ARBA" id="ARBA00022801"/>
    </source>
</evidence>
<dbReference type="InterPro" id="IPR013320">
    <property type="entry name" value="ConA-like_dom_sf"/>
</dbReference>
<evidence type="ECO:0000256" key="7">
    <source>
        <dbReference type="SAM" id="SignalP"/>
    </source>
</evidence>
<feature type="signal peptide" evidence="7">
    <location>
        <begin position="1"/>
        <end position="27"/>
    </location>
</feature>
<dbReference type="InterPro" id="IPR041542">
    <property type="entry name" value="GH43_C2"/>
</dbReference>
<protein>
    <submittedName>
        <fullName evidence="9">Beta-xylosidase</fullName>
        <ecNumber evidence="9">3.2.1.37</ecNumber>
    </submittedName>
</protein>
<gene>
    <name evidence="9" type="primary">xynB_3</name>
    <name evidence="9" type="ORF">PCLFYP37_01528</name>
</gene>
<dbReference type="InterPro" id="IPR023296">
    <property type="entry name" value="Glyco_hydro_beta-prop_sf"/>
</dbReference>
<evidence type="ECO:0000259" key="8">
    <source>
        <dbReference type="Pfam" id="PF17851"/>
    </source>
</evidence>
<dbReference type="GO" id="GO:0009044">
    <property type="term" value="F:xylan 1,4-beta-xylosidase activity"/>
    <property type="evidence" value="ECO:0007669"/>
    <property type="project" value="UniProtKB-EC"/>
</dbReference>
<dbReference type="SUPFAM" id="SSF75005">
    <property type="entry name" value="Arabinanase/levansucrase/invertase"/>
    <property type="match status" value="1"/>
</dbReference>
<dbReference type="AlphaFoldDB" id="A0A6N3AU93"/>
<evidence type="ECO:0000256" key="5">
    <source>
        <dbReference type="PIRSR" id="PIRSR606710-2"/>
    </source>
</evidence>
<comment type="similarity">
    <text evidence="1 6">Belongs to the glycosyl hydrolase 43 family.</text>
</comment>
<dbReference type="PANTHER" id="PTHR42812:SF12">
    <property type="entry name" value="BETA-XYLOSIDASE-RELATED"/>
    <property type="match status" value="1"/>
</dbReference>
<dbReference type="InterPro" id="IPR006710">
    <property type="entry name" value="Glyco_hydro_43"/>
</dbReference>
<dbReference type="Gene3D" id="2.60.120.200">
    <property type="match status" value="1"/>
</dbReference>
<keyword evidence="2 6" id="KW-0378">Hydrolase</keyword>
<feature type="domain" description="Beta-xylosidase C-terminal Concanavalin A-like" evidence="8">
    <location>
        <begin position="352"/>
        <end position="560"/>
    </location>
</feature>
<dbReference type="EMBL" id="CACRUT010000008">
    <property type="protein sequence ID" value="VYT94147.1"/>
    <property type="molecule type" value="Genomic_DNA"/>
</dbReference>
<dbReference type="Pfam" id="PF04616">
    <property type="entry name" value="Glyco_hydro_43"/>
    <property type="match status" value="1"/>
</dbReference>
<proteinExistence type="inferred from homology"/>
<evidence type="ECO:0000313" key="9">
    <source>
        <dbReference type="EMBL" id="VYT94147.1"/>
    </source>
</evidence>
<dbReference type="InterPro" id="IPR051795">
    <property type="entry name" value="Glycosyl_Hydrlase_43"/>
</dbReference>
<dbReference type="Gene3D" id="2.115.10.20">
    <property type="entry name" value="Glycosyl hydrolase domain, family 43"/>
    <property type="match status" value="1"/>
</dbReference>
<dbReference type="CDD" id="cd09001">
    <property type="entry name" value="GH43_FsAxh1-like"/>
    <property type="match status" value="1"/>
</dbReference>
<name>A0A6N3AU93_9BACT</name>
<evidence type="ECO:0000256" key="1">
    <source>
        <dbReference type="ARBA" id="ARBA00009865"/>
    </source>
</evidence>
<organism evidence="9">
    <name type="scientific">Paraprevotella clara</name>
    <dbReference type="NCBI Taxonomy" id="454154"/>
    <lineage>
        <taxon>Bacteria</taxon>
        <taxon>Pseudomonadati</taxon>
        <taxon>Bacteroidota</taxon>
        <taxon>Bacteroidia</taxon>
        <taxon>Bacteroidales</taxon>
        <taxon>Prevotellaceae</taxon>
        <taxon>Paraprevotella</taxon>
    </lineage>
</organism>
<feature type="active site" description="Proton donor" evidence="4">
    <location>
        <position position="225"/>
    </location>
</feature>
<accession>A0A6N3AU93</accession>
<keyword evidence="7" id="KW-0732">Signal</keyword>
<feature type="active site" description="Proton acceptor" evidence="4">
    <location>
        <position position="58"/>
    </location>
</feature>
<reference evidence="9" key="1">
    <citation type="submission" date="2019-11" db="EMBL/GenBank/DDBJ databases">
        <authorList>
            <person name="Feng L."/>
        </authorList>
    </citation>
    <scope>NUCLEOTIDE SEQUENCE</scope>
    <source>
        <strain evidence="9">PclaraLFYP37</strain>
    </source>
</reference>
<dbReference type="EC" id="3.2.1.37" evidence="9"/>
<dbReference type="SUPFAM" id="SSF49899">
    <property type="entry name" value="Concanavalin A-like lectins/glucanases"/>
    <property type="match status" value="1"/>
</dbReference>
<evidence type="ECO:0000256" key="6">
    <source>
        <dbReference type="RuleBase" id="RU361187"/>
    </source>
</evidence>
<dbReference type="Pfam" id="PF17851">
    <property type="entry name" value="GH43_C2"/>
    <property type="match status" value="1"/>
</dbReference>
<feature type="site" description="Important for catalytic activity, responsible for pKa modulation of the active site Glu and correct orientation of both the proton donor and substrate" evidence="5">
    <location>
        <position position="166"/>
    </location>
</feature>
<evidence type="ECO:0000256" key="3">
    <source>
        <dbReference type="ARBA" id="ARBA00023295"/>
    </source>
</evidence>
<feature type="chain" id="PRO_5027108958" evidence="7">
    <location>
        <begin position="28"/>
        <end position="562"/>
    </location>
</feature>